<sequence length="50" mass="5818">VMFEDLDVTPNIHPSCQLRAMWLSRFGGLLILHTDFFKLVGCLSLRRKEI</sequence>
<organism evidence="1">
    <name type="scientific">Tanacetum cinerariifolium</name>
    <name type="common">Dalmatian daisy</name>
    <name type="synonym">Chrysanthemum cinerariifolium</name>
    <dbReference type="NCBI Taxonomy" id="118510"/>
    <lineage>
        <taxon>Eukaryota</taxon>
        <taxon>Viridiplantae</taxon>
        <taxon>Streptophyta</taxon>
        <taxon>Embryophyta</taxon>
        <taxon>Tracheophyta</taxon>
        <taxon>Spermatophyta</taxon>
        <taxon>Magnoliopsida</taxon>
        <taxon>eudicotyledons</taxon>
        <taxon>Gunneridae</taxon>
        <taxon>Pentapetalae</taxon>
        <taxon>asterids</taxon>
        <taxon>campanulids</taxon>
        <taxon>Asterales</taxon>
        <taxon>Asteraceae</taxon>
        <taxon>Asteroideae</taxon>
        <taxon>Anthemideae</taxon>
        <taxon>Anthemidinae</taxon>
        <taxon>Tanacetum</taxon>
    </lineage>
</organism>
<gene>
    <name evidence="1" type="ORF">Tci_612203</name>
</gene>
<proteinExistence type="predicted"/>
<dbReference type="EMBL" id="BKCJ010417806">
    <property type="protein sequence ID" value="GFA40231.1"/>
    <property type="molecule type" value="Genomic_DNA"/>
</dbReference>
<accession>A0A699JIP1</accession>
<reference evidence="1" key="1">
    <citation type="journal article" date="2019" name="Sci. Rep.">
        <title>Draft genome of Tanacetum cinerariifolium, the natural source of mosquito coil.</title>
        <authorList>
            <person name="Yamashiro T."/>
            <person name="Shiraishi A."/>
            <person name="Satake H."/>
            <person name="Nakayama K."/>
        </authorList>
    </citation>
    <scope>NUCLEOTIDE SEQUENCE</scope>
</reference>
<comment type="caution">
    <text evidence="1">The sequence shown here is derived from an EMBL/GenBank/DDBJ whole genome shotgun (WGS) entry which is preliminary data.</text>
</comment>
<protein>
    <submittedName>
        <fullName evidence="1">Uncharacterized protein</fullName>
    </submittedName>
</protein>
<evidence type="ECO:0000313" key="1">
    <source>
        <dbReference type="EMBL" id="GFA40231.1"/>
    </source>
</evidence>
<dbReference type="AlphaFoldDB" id="A0A699JIP1"/>
<feature type="non-terminal residue" evidence="1">
    <location>
        <position position="1"/>
    </location>
</feature>
<name>A0A699JIP1_TANCI</name>